<evidence type="ECO:0000256" key="4">
    <source>
        <dbReference type="SAM" id="Phobius"/>
    </source>
</evidence>
<name>A0A8J6EH31_ELECQ</name>
<keyword evidence="3" id="KW-0687">Ribonucleoprotein</keyword>
<gene>
    <name evidence="5" type="ORF">GDO78_021871</name>
</gene>
<evidence type="ECO:0000256" key="1">
    <source>
        <dbReference type="ARBA" id="ARBA00005589"/>
    </source>
</evidence>
<sequence length="157" mass="17492">MLAARLLRGAAQRRQQQLPARLTSSSSVVHSAVTPASGPAVHEDMPQKMENPFKDPPKRCILCGITVDYKNPQLLSQFISPHTGRIYGRHITGLCSLKQKAISKAIKRATIMGKMWLSYVRVDLVLFWTLTVVCLPGFMPATYKDPAFLKDPKICEV</sequence>
<dbReference type="PANTHER" id="PTHR13479:SF40">
    <property type="entry name" value="SMALL RIBOSOMAL SUBUNIT PROTEIN BS18M"/>
    <property type="match status" value="1"/>
</dbReference>
<protein>
    <recommendedName>
        <fullName evidence="7">Mitochondrial ribosomal protein S18C</fullName>
    </recommendedName>
</protein>
<comment type="caution">
    <text evidence="5">The sequence shown here is derived from an EMBL/GenBank/DDBJ whole genome shotgun (WGS) entry which is preliminary data.</text>
</comment>
<proteinExistence type="inferred from homology"/>
<dbReference type="SUPFAM" id="SSF46911">
    <property type="entry name" value="Ribosomal protein S18"/>
    <property type="match status" value="1"/>
</dbReference>
<evidence type="ECO:0000313" key="6">
    <source>
        <dbReference type="Proteomes" id="UP000770717"/>
    </source>
</evidence>
<evidence type="ECO:0000256" key="3">
    <source>
        <dbReference type="ARBA" id="ARBA00023274"/>
    </source>
</evidence>
<dbReference type="GO" id="GO:0003735">
    <property type="term" value="F:structural constituent of ribosome"/>
    <property type="evidence" value="ECO:0007669"/>
    <property type="project" value="InterPro"/>
</dbReference>
<dbReference type="Pfam" id="PF01084">
    <property type="entry name" value="Ribosomal_S18"/>
    <property type="match status" value="1"/>
</dbReference>
<dbReference type="EMBL" id="WNTK01000719">
    <property type="protein sequence ID" value="KAG9468824.1"/>
    <property type="molecule type" value="Genomic_DNA"/>
</dbReference>
<dbReference type="AlphaFoldDB" id="A0A8J6EH31"/>
<organism evidence="5 6">
    <name type="scientific">Eleutherodactylus coqui</name>
    <name type="common">Puerto Rican coqui</name>
    <dbReference type="NCBI Taxonomy" id="57060"/>
    <lineage>
        <taxon>Eukaryota</taxon>
        <taxon>Metazoa</taxon>
        <taxon>Chordata</taxon>
        <taxon>Craniata</taxon>
        <taxon>Vertebrata</taxon>
        <taxon>Euteleostomi</taxon>
        <taxon>Amphibia</taxon>
        <taxon>Batrachia</taxon>
        <taxon>Anura</taxon>
        <taxon>Neobatrachia</taxon>
        <taxon>Hyloidea</taxon>
        <taxon>Eleutherodactylidae</taxon>
        <taxon>Eleutherodactylinae</taxon>
        <taxon>Eleutherodactylus</taxon>
        <taxon>Eleutherodactylus</taxon>
    </lineage>
</organism>
<dbReference type="PANTHER" id="PTHR13479">
    <property type="entry name" value="30S RIBOSOMAL PROTEIN S18"/>
    <property type="match status" value="1"/>
</dbReference>
<reference evidence="5" key="1">
    <citation type="thesis" date="2020" institute="ProQuest LLC" country="789 East Eisenhower Parkway, Ann Arbor, MI, USA">
        <title>Comparative Genomics and Chromosome Evolution.</title>
        <authorList>
            <person name="Mudd A.B."/>
        </authorList>
    </citation>
    <scope>NUCLEOTIDE SEQUENCE</scope>
    <source>
        <strain evidence="5">HN-11 Male</strain>
        <tissue evidence="5">Kidney and liver</tissue>
    </source>
</reference>
<dbReference type="OrthoDB" id="10066799at2759"/>
<dbReference type="InterPro" id="IPR036870">
    <property type="entry name" value="Ribosomal_bS18_sf"/>
</dbReference>
<dbReference type="GO" id="GO:0070181">
    <property type="term" value="F:small ribosomal subunit rRNA binding"/>
    <property type="evidence" value="ECO:0007669"/>
    <property type="project" value="TreeGrafter"/>
</dbReference>
<dbReference type="InterPro" id="IPR018275">
    <property type="entry name" value="Ribosomal_bS18_CS"/>
</dbReference>
<keyword evidence="6" id="KW-1185">Reference proteome</keyword>
<accession>A0A8J6EH31</accession>
<dbReference type="GO" id="GO:0032543">
    <property type="term" value="P:mitochondrial translation"/>
    <property type="evidence" value="ECO:0007669"/>
    <property type="project" value="TreeGrafter"/>
</dbReference>
<comment type="similarity">
    <text evidence="1">Belongs to the bacterial ribosomal protein bS18 family.</text>
</comment>
<keyword evidence="4" id="KW-0472">Membrane</keyword>
<dbReference type="InterPro" id="IPR001648">
    <property type="entry name" value="Ribosomal_bS18"/>
</dbReference>
<dbReference type="Proteomes" id="UP000770717">
    <property type="component" value="Unassembled WGS sequence"/>
</dbReference>
<keyword evidence="4" id="KW-0812">Transmembrane</keyword>
<evidence type="ECO:0000313" key="5">
    <source>
        <dbReference type="EMBL" id="KAG9468824.1"/>
    </source>
</evidence>
<dbReference type="Gene3D" id="4.10.640.10">
    <property type="entry name" value="Ribosomal protein S18"/>
    <property type="match status" value="1"/>
</dbReference>
<dbReference type="PROSITE" id="PS00057">
    <property type="entry name" value="RIBOSOMAL_S18"/>
    <property type="match status" value="1"/>
</dbReference>
<keyword evidence="2" id="KW-0689">Ribosomal protein</keyword>
<keyword evidence="4" id="KW-1133">Transmembrane helix</keyword>
<evidence type="ECO:0000256" key="2">
    <source>
        <dbReference type="ARBA" id="ARBA00022980"/>
    </source>
</evidence>
<evidence type="ECO:0008006" key="7">
    <source>
        <dbReference type="Google" id="ProtNLM"/>
    </source>
</evidence>
<feature type="transmembrane region" description="Helical" evidence="4">
    <location>
        <begin position="116"/>
        <end position="139"/>
    </location>
</feature>
<dbReference type="GO" id="GO:0005763">
    <property type="term" value="C:mitochondrial small ribosomal subunit"/>
    <property type="evidence" value="ECO:0007669"/>
    <property type="project" value="TreeGrafter"/>
</dbReference>